<protein>
    <submittedName>
        <fullName evidence="2">Uncharacterized protein</fullName>
    </submittedName>
</protein>
<reference evidence="2" key="1">
    <citation type="submission" date="2024-02" db="EMBL/GenBank/DDBJ databases">
        <authorList>
            <consortium name="ELIXIR-Norway"/>
            <consortium name="Elixir Norway"/>
        </authorList>
    </citation>
    <scope>NUCLEOTIDE SEQUENCE</scope>
</reference>
<accession>A0ABP0UN31</accession>
<organism evidence="2 3">
    <name type="scientific">Sphagnum troendelagicum</name>
    <dbReference type="NCBI Taxonomy" id="128251"/>
    <lineage>
        <taxon>Eukaryota</taxon>
        <taxon>Viridiplantae</taxon>
        <taxon>Streptophyta</taxon>
        <taxon>Embryophyta</taxon>
        <taxon>Bryophyta</taxon>
        <taxon>Sphagnophytina</taxon>
        <taxon>Sphagnopsida</taxon>
        <taxon>Sphagnales</taxon>
        <taxon>Sphagnaceae</taxon>
        <taxon>Sphagnum</taxon>
    </lineage>
</organism>
<feature type="region of interest" description="Disordered" evidence="1">
    <location>
        <begin position="43"/>
        <end position="71"/>
    </location>
</feature>
<dbReference type="Proteomes" id="UP001497512">
    <property type="component" value="Chromosome 5"/>
</dbReference>
<evidence type="ECO:0000313" key="2">
    <source>
        <dbReference type="EMBL" id="CAK9225511.1"/>
    </source>
</evidence>
<evidence type="ECO:0000313" key="3">
    <source>
        <dbReference type="Proteomes" id="UP001497512"/>
    </source>
</evidence>
<name>A0ABP0UN31_9BRYO</name>
<sequence>MAARLAPAGHYNAGSLAGDALHDLNTVDSRNAHVDAITDADRGMATGDDLENDNDSASAGDCGPHSYADIGLEEVDGPNLEQSLPMDNDGSQSPYGVLTINDVIPIESTRARFLQLIIDNFITYHIIPVPESPDMNYLDKSKKRKSRDSQYEGDPRYLLPLTFVANLYETLIREVNLRLATVEGLHEKTFGVALEAAGGLYRRLIKKYPKSGGSMTFKRREMASALEARTKFPQLVTGEEKRVRFVVVHGLELVERPNIPPDDAEWFKRLTGRHDVQVCESDYKYFAARVKHRRAPQHSLSSLPVLSVIPHSSLTTRRYVFVFFVNSNWFDLVGMGLQPFTISELGTVQPHPLVGNFQQQHENLVQHQQHTPTHVLQHLQQTKNHTPQTSPHVSRQLESSAMQNGIMVVQPAGPPKFCDECGMPYIRETSKFCSECGMKRLGL</sequence>
<evidence type="ECO:0000256" key="1">
    <source>
        <dbReference type="SAM" id="MobiDB-lite"/>
    </source>
</evidence>
<gene>
    <name evidence="2" type="ORF">CSSPTR1EN2_LOCUS17625</name>
</gene>
<keyword evidence="3" id="KW-1185">Reference proteome</keyword>
<dbReference type="EMBL" id="OZ019897">
    <property type="protein sequence ID" value="CAK9225511.1"/>
    <property type="molecule type" value="Genomic_DNA"/>
</dbReference>
<proteinExistence type="predicted"/>